<comment type="caution">
    <text evidence="1">The sequence shown here is derived from an EMBL/GenBank/DDBJ whole genome shotgun (WGS) entry which is preliminary data.</text>
</comment>
<accession>A0A0F9TGU0</accession>
<name>A0A0F9TGU0_9ZZZZ</name>
<organism evidence="1">
    <name type="scientific">marine sediment metagenome</name>
    <dbReference type="NCBI Taxonomy" id="412755"/>
    <lineage>
        <taxon>unclassified sequences</taxon>
        <taxon>metagenomes</taxon>
        <taxon>ecological metagenomes</taxon>
    </lineage>
</organism>
<gene>
    <name evidence="1" type="ORF">LCGC14_0329000</name>
</gene>
<evidence type="ECO:0000313" key="1">
    <source>
        <dbReference type="EMBL" id="KKN80455.1"/>
    </source>
</evidence>
<reference evidence="1" key="1">
    <citation type="journal article" date="2015" name="Nature">
        <title>Complex archaea that bridge the gap between prokaryotes and eukaryotes.</title>
        <authorList>
            <person name="Spang A."/>
            <person name="Saw J.H."/>
            <person name="Jorgensen S.L."/>
            <person name="Zaremba-Niedzwiedzka K."/>
            <person name="Martijn J."/>
            <person name="Lind A.E."/>
            <person name="van Eijk R."/>
            <person name="Schleper C."/>
            <person name="Guy L."/>
            <person name="Ettema T.J."/>
        </authorList>
    </citation>
    <scope>NUCLEOTIDE SEQUENCE</scope>
</reference>
<dbReference type="AlphaFoldDB" id="A0A0F9TGU0"/>
<protein>
    <submittedName>
        <fullName evidence="1">Uncharacterized protein</fullName>
    </submittedName>
</protein>
<sequence length="252" mass="29162">MFLDSIIALLNFGERYDYNIHKSIENYRAQVNFPMKKAYFSLTAIKNSSVHARSDLFTPTQLLNYHSHSNGTERKSYLSPQNEEWINNCGRITRAVMQDLLVNLYRASDKEQKLFNNEFIKASVTIDIKRDEVLSRMKLVTGKLNGKIDDFGFIDLTKSSEPNGQHNAIYLVDTPETVMKLKHYLNEVSIKHRSLTDNAPEFLLFTVLPTVEWIENVFDKKSFSKKSMTEGLEIYKRYKDILPPLFSAQMGS</sequence>
<dbReference type="EMBL" id="LAZR01000230">
    <property type="protein sequence ID" value="KKN80455.1"/>
    <property type="molecule type" value="Genomic_DNA"/>
</dbReference>
<proteinExistence type="predicted"/>